<name>A0A8H6RY72_9AGAR</name>
<accession>A0A8H6RY72</accession>
<dbReference type="Proteomes" id="UP000636479">
    <property type="component" value="Unassembled WGS sequence"/>
</dbReference>
<gene>
    <name evidence="1" type="ORF">MIND_01374100</name>
</gene>
<reference evidence="1" key="1">
    <citation type="submission" date="2020-05" db="EMBL/GenBank/DDBJ databases">
        <title>Mycena genomes resolve the evolution of fungal bioluminescence.</title>
        <authorList>
            <person name="Tsai I.J."/>
        </authorList>
    </citation>
    <scope>NUCLEOTIDE SEQUENCE</scope>
    <source>
        <strain evidence="1">171206Taipei</strain>
    </source>
</reference>
<proteinExistence type="predicted"/>
<protein>
    <submittedName>
        <fullName evidence="1">Uncharacterized protein</fullName>
    </submittedName>
</protein>
<keyword evidence="2" id="KW-1185">Reference proteome</keyword>
<evidence type="ECO:0000313" key="1">
    <source>
        <dbReference type="EMBL" id="KAF7289131.1"/>
    </source>
</evidence>
<sequence>MGSRKRELARDGETRCAFHHLRRFQASFPLGTTSISTHALAALRQTNTRTGGQSWTTRWDGSELLAAEEGWFEDIHLDCYTSRTATPPALVLRYSNSRVVSCRGPTMATVYVSSSARYPSALRSYANVEKWGGQAQWGWEEEQLCRGWCPATVYRHQQRTSIPSTRPPSFRADGQYSLLKALGNALGRRTTASLTIEDGLLETEEFGPCGRPPCVRSYSRRERLHPLPLPPQLVLPLFLTSIVRLHCRGQV</sequence>
<dbReference type="EMBL" id="JACAZF010000017">
    <property type="protein sequence ID" value="KAF7289131.1"/>
    <property type="molecule type" value="Genomic_DNA"/>
</dbReference>
<evidence type="ECO:0000313" key="2">
    <source>
        <dbReference type="Proteomes" id="UP000636479"/>
    </source>
</evidence>
<comment type="caution">
    <text evidence="1">The sequence shown here is derived from an EMBL/GenBank/DDBJ whole genome shotgun (WGS) entry which is preliminary data.</text>
</comment>
<dbReference type="GeneID" id="59352677"/>
<dbReference type="AlphaFoldDB" id="A0A8H6RY72"/>
<organism evidence="1 2">
    <name type="scientific">Mycena indigotica</name>
    <dbReference type="NCBI Taxonomy" id="2126181"/>
    <lineage>
        <taxon>Eukaryota</taxon>
        <taxon>Fungi</taxon>
        <taxon>Dikarya</taxon>
        <taxon>Basidiomycota</taxon>
        <taxon>Agaricomycotina</taxon>
        <taxon>Agaricomycetes</taxon>
        <taxon>Agaricomycetidae</taxon>
        <taxon>Agaricales</taxon>
        <taxon>Marasmiineae</taxon>
        <taxon>Mycenaceae</taxon>
        <taxon>Mycena</taxon>
    </lineage>
</organism>
<dbReference type="RefSeq" id="XP_037213162.1">
    <property type="nucleotide sequence ID" value="XM_037370161.1"/>
</dbReference>